<evidence type="ECO:0000313" key="2">
    <source>
        <dbReference type="EMBL" id="OGN29177.1"/>
    </source>
</evidence>
<dbReference type="CDD" id="cd01949">
    <property type="entry name" value="GGDEF"/>
    <property type="match status" value="1"/>
</dbReference>
<dbReference type="InterPro" id="IPR050469">
    <property type="entry name" value="Diguanylate_Cyclase"/>
</dbReference>
<dbReference type="InterPro" id="IPR000160">
    <property type="entry name" value="GGDEF_dom"/>
</dbReference>
<proteinExistence type="predicted"/>
<dbReference type="Gene3D" id="3.30.70.270">
    <property type="match status" value="1"/>
</dbReference>
<name>A0A1F8GUS9_9BACT</name>
<dbReference type="Proteomes" id="UP000179047">
    <property type="component" value="Unassembled WGS sequence"/>
</dbReference>
<protein>
    <recommendedName>
        <fullName evidence="1">GGDEF domain-containing protein</fullName>
    </recommendedName>
</protein>
<dbReference type="SMART" id="SM00267">
    <property type="entry name" value="GGDEF"/>
    <property type="match status" value="1"/>
</dbReference>
<dbReference type="PANTHER" id="PTHR45138">
    <property type="entry name" value="REGULATORY COMPONENTS OF SENSORY TRANSDUCTION SYSTEM"/>
    <property type="match status" value="1"/>
</dbReference>
<evidence type="ECO:0000259" key="1">
    <source>
        <dbReference type="PROSITE" id="PS50887"/>
    </source>
</evidence>
<dbReference type="STRING" id="1802701.A3A33_02870"/>
<accession>A0A1F8GUS9</accession>
<gene>
    <name evidence="2" type="ORF">A3A33_02870</name>
</gene>
<dbReference type="InterPro" id="IPR029787">
    <property type="entry name" value="Nucleotide_cyclase"/>
</dbReference>
<dbReference type="AlphaFoldDB" id="A0A1F8GUS9"/>
<feature type="domain" description="GGDEF" evidence="1">
    <location>
        <begin position="116"/>
        <end position="249"/>
    </location>
</feature>
<dbReference type="SUPFAM" id="SSF55073">
    <property type="entry name" value="Nucleotide cyclase"/>
    <property type="match status" value="1"/>
</dbReference>
<reference evidence="2 3" key="1">
    <citation type="journal article" date="2016" name="Nat. Commun.">
        <title>Thousands of microbial genomes shed light on interconnected biogeochemical processes in an aquifer system.</title>
        <authorList>
            <person name="Anantharaman K."/>
            <person name="Brown C.T."/>
            <person name="Hug L.A."/>
            <person name="Sharon I."/>
            <person name="Castelle C.J."/>
            <person name="Probst A.J."/>
            <person name="Thomas B.C."/>
            <person name="Singh A."/>
            <person name="Wilkins M.J."/>
            <person name="Karaoz U."/>
            <person name="Brodie E.L."/>
            <person name="Williams K.H."/>
            <person name="Hubbard S.S."/>
            <person name="Banfield J.F."/>
        </authorList>
    </citation>
    <scope>NUCLEOTIDE SEQUENCE [LARGE SCALE GENOMIC DNA]</scope>
</reference>
<evidence type="ECO:0000313" key="3">
    <source>
        <dbReference type="Proteomes" id="UP000179047"/>
    </source>
</evidence>
<dbReference type="InterPro" id="IPR043128">
    <property type="entry name" value="Rev_trsase/Diguanyl_cyclase"/>
</dbReference>
<dbReference type="NCBIfam" id="TIGR00254">
    <property type="entry name" value="GGDEF"/>
    <property type="match status" value="1"/>
</dbReference>
<dbReference type="PANTHER" id="PTHR45138:SF9">
    <property type="entry name" value="DIGUANYLATE CYCLASE DGCM-RELATED"/>
    <property type="match status" value="1"/>
</dbReference>
<comment type="caution">
    <text evidence="2">The sequence shown here is derived from an EMBL/GenBank/DDBJ whole genome shotgun (WGS) entry which is preliminary data.</text>
</comment>
<dbReference type="EMBL" id="MGKP01000009">
    <property type="protein sequence ID" value="OGN29177.1"/>
    <property type="molecule type" value="Genomic_DNA"/>
</dbReference>
<dbReference type="Pfam" id="PF00990">
    <property type="entry name" value="GGDEF"/>
    <property type="match status" value="1"/>
</dbReference>
<dbReference type="PROSITE" id="PS50887">
    <property type="entry name" value="GGDEF"/>
    <property type="match status" value="1"/>
</dbReference>
<sequence length="288" mass="32530">MSAEKEFPIKRSPSEKGGVAEEIERIIAQERISIIGDLSKSVAEEIERDYPDLEEKAKAEKREEVLSYLDTYVDKTAKKNTDLKIRGQVDELTGLFKFGMVESLYERSIKYIPEGKVVSLIAFDVDYFKTINDRYGHAEGDKFLIEIGRIIREHIRDFDIGCRKSGDEFFVLLSDVTPDDIRNIMARIAGYIGAIKIASDITSPTISAGCVLVRSGEVLPFQDAFESADKALYISKKERGRFTMIEGPNFAKYELAFEKESGIADFHYIPEYSGVMKDFPADNGKGRE</sequence>
<dbReference type="GO" id="GO:0052621">
    <property type="term" value="F:diguanylate cyclase activity"/>
    <property type="evidence" value="ECO:0007669"/>
    <property type="project" value="TreeGrafter"/>
</dbReference>
<organism evidence="2 3">
    <name type="scientific">Candidatus Yanofskybacteria bacterium RIFCSPLOWO2_01_FULL_49_25</name>
    <dbReference type="NCBI Taxonomy" id="1802701"/>
    <lineage>
        <taxon>Bacteria</taxon>
        <taxon>Candidatus Yanofskyibacteriota</taxon>
    </lineage>
</organism>